<dbReference type="EMBL" id="OU594950">
    <property type="protein sequence ID" value="CAG9294661.1"/>
    <property type="molecule type" value="Genomic_DNA"/>
</dbReference>
<reference evidence="6" key="1">
    <citation type="submission" date="2022-02" db="EMBL/GenBank/DDBJ databases">
        <authorList>
            <person name="Giguere J D."/>
        </authorList>
    </citation>
    <scope>NUCLEOTIDE SEQUENCE</scope>
    <source>
        <strain evidence="6">CCAP 1055/1</strain>
    </source>
</reference>
<keyword evidence="4" id="KW-0812">Transmembrane</keyword>
<keyword evidence="4" id="KW-0472">Membrane</keyword>
<feature type="domain" description="NAD(P)-binding" evidence="5">
    <location>
        <begin position="112"/>
        <end position="417"/>
    </location>
</feature>
<dbReference type="Gene3D" id="3.90.25.10">
    <property type="entry name" value="UDP-galactose 4-epimerase, domain 1"/>
    <property type="match status" value="2"/>
</dbReference>
<keyword evidence="4" id="KW-1133">Transmembrane helix</keyword>
<feature type="region of interest" description="Disordered" evidence="3">
    <location>
        <begin position="432"/>
        <end position="459"/>
    </location>
</feature>
<comment type="similarity">
    <text evidence="1">Belongs to the NAD(P)-dependent epimerase/dehydratase family.</text>
</comment>
<sequence length="593" mass="65805">MESVFDDEPDVINDHGSSPGPCCASISKAQHLLGYQPHTSWKEGLAKTREWYQTRSVKHRRISTKDADKTLVAAQIRPTPTRATTRTNLVAAPSDWERIPKVAPHNGTKTVLLTGAAGFIGSHVAEGLLARGDTVILVDEVNDYYDVRIKESNLQLLQETFGSARLRIYRGDLANASFISRVFAREKPEWVCHLAARAGVRPSIQNPYVYLNSNIVGTMRLLELSRIYNIQNFVFASSSSVYGGSQSTLFSEDERVDRPISPYAATKKSCELMAYTYHHLYGLPVTALRFFTVYGPRGRPDMAPFKFVDRVSRGLPLQQFGDGSSSRDYTYISDIVDGVVRAIDRPYDYQILNLGKGSGTQLIEFIELVQKYTGKNATIQYLPDQAGDVPYTCADVRKAEHFLGYKPKVSFEEGIRLTVEWFSKTYVPQQSVKKETKRSSPKTASKPSKGKAKGKAPAKKAPIRNYPANFSGYMMPPGGVIPPEKKKYPLAGGYVVPPGAIDPDTNIGYAFGGPIDGATYKPTEVDSTSIFDFSVVNQQLKTVIQSNAEKIGIVALDMAYVQWLIIGFLVTCRIFLGHRVRICRNTGQSLHRA</sequence>
<evidence type="ECO:0000259" key="5">
    <source>
        <dbReference type="Pfam" id="PF16363"/>
    </source>
</evidence>
<evidence type="ECO:0000256" key="3">
    <source>
        <dbReference type="SAM" id="MobiDB-lite"/>
    </source>
</evidence>
<evidence type="ECO:0000256" key="2">
    <source>
        <dbReference type="ARBA" id="ARBA00023027"/>
    </source>
</evidence>
<keyword evidence="2" id="KW-0520">NAD</keyword>
<dbReference type="Pfam" id="PF16363">
    <property type="entry name" value="GDP_Man_Dehyd"/>
    <property type="match status" value="1"/>
</dbReference>
<protein>
    <recommendedName>
        <fullName evidence="5">NAD(P)-binding domain-containing protein</fullName>
    </recommendedName>
</protein>
<evidence type="ECO:0000313" key="6">
    <source>
        <dbReference type="EMBL" id="CAG9294661.1"/>
    </source>
</evidence>
<gene>
    <name evidence="6" type="ORF">PTTT1_LOCUS55419</name>
</gene>
<dbReference type="PRINTS" id="PR01713">
    <property type="entry name" value="NUCEPIMERASE"/>
</dbReference>
<dbReference type="InterPro" id="IPR036291">
    <property type="entry name" value="NAD(P)-bd_dom_sf"/>
</dbReference>
<name>A0A8J9SHG0_PHATR</name>
<proteinExistence type="inferred from homology"/>
<organism evidence="6">
    <name type="scientific">Phaeodactylum tricornutum</name>
    <name type="common">Diatom</name>
    <dbReference type="NCBI Taxonomy" id="2850"/>
    <lineage>
        <taxon>Eukaryota</taxon>
        <taxon>Sar</taxon>
        <taxon>Stramenopiles</taxon>
        <taxon>Ochrophyta</taxon>
        <taxon>Bacillariophyta</taxon>
        <taxon>Bacillariophyceae</taxon>
        <taxon>Bacillariophycidae</taxon>
        <taxon>Naviculales</taxon>
        <taxon>Phaeodactylaceae</taxon>
        <taxon>Phaeodactylum</taxon>
    </lineage>
</organism>
<dbReference type="SUPFAM" id="SSF51735">
    <property type="entry name" value="NAD(P)-binding Rossmann-fold domains"/>
    <property type="match status" value="2"/>
</dbReference>
<feature type="compositionally biased region" description="Basic residues" evidence="3">
    <location>
        <begin position="448"/>
        <end position="459"/>
    </location>
</feature>
<accession>A0A8J9SHG0</accession>
<dbReference type="AlphaFoldDB" id="A0A8J9SHG0"/>
<dbReference type="PANTHER" id="PTHR43574">
    <property type="entry name" value="EPIMERASE-RELATED"/>
    <property type="match status" value="1"/>
</dbReference>
<feature type="transmembrane region" description="Helical" evidence="4">
    <location>
        <begin position="551"/>
        <end position="576"/>
    </location>
</feature>
<evidence type="ECO:0000256" key="4">
    <source>
        <dbReference type="SAM" id="Phobius"/>
    </source>
</evidence>
<dbReference type="Gene3D" id="3.40.50.720">
    <property type="entry name" value="NAD(P)-binding Rossmann-like Domain"/>
    <property type="match status" value="1"/>
</dbReference>
<dbReference type="InterPro" id="IPR016040">
    <property type="entry name" value="NAD(P)-bd_dom"/>
</dbReference>
<evidence type="ECO:0000256" key="1">
    <source>
        <dbReference type="ARBA" id="ARBA00007637"/>
    </source>
</evidence>
<dbReference type="Proteomes" id="UP000836788">
    <property type="component" value="Chromosome 9"/>
</dbReference>